<dbReference type="EMBL" id="CP021417">
    <property type="protein sequence ID" value="WCV10645.1"/>
    <property type="molecule type" value="Genomic_DNA"/>
</dbReference>
<evidence type="ECO:0000313" key="1">
    <source>
        <dbReference type="EMBL" id="WCV10645.1"/>
    </source>
</evidence>
<gene>
    <name evidence="1" type="ORF">CBE74_11500</name>
</gene>
<keyword evidence="2" id="KW-1185">Reference proteome</keyword>
<name>A0ACD4PYU6_9CORY</name>
<dbReference type="Proteomes" id="UP000195652">
    <property type="component" value="Chromosome"/>
</dbReference>
<reference evidence="1 2" key="4">
    <citation type="journal article" date="2020" name="PLoS ONE">
        <title>Taxonomic classification of strain PO100/5 shows a broader geographic distribution and genetic markers of the recently described Corynebacterium silvaticum.</title>
        <authorList>
            <person name="Viana M.V.C."/>
            <person name="Profeta R."/>
            <person name="da Silva A.L."/>
            <person name="Hurtado R."/>
            <person name="Cerqueira J.C."/>
            <person name="Ribeiro B.F.S."/>
            <person name="Almeida M.O."/>
            <person name="Morais-Rodrigues F."/>
            <person name="Soares S.C."/>
            <person name="Oliveira M."/>
            <person name="Tavares L."/>
            <person name="Figueiredo H."/>
            <person name="Wattam A.R."/>
            <person name="Barh D."/>
            <person name="Ghosh P."/>
            <person name="Silva A."/>
            <person name="Azevedo V."/>
        </authorList>
    </citation>
    <scope>NUCLEOTIDE SEQUENCE [LARGE SCALE GENOMIC DNA]</scope>
    <source>
        <strain evidence="1 2">PO100/5</strain>
    </source>
</reference>
<sequence length="186" mass="20308">MVHTGIAQATEAEHLDGNCIPVTQGVSAQPAADTGVLCNLPRDIRVADENNSSSRVVKKGKENGKYYYLIEVILKDKDGLPVTRDWLDDGDRLVRYLELTQHNPGQDFTFERFRNGIDGEGLVFKASFDALDTNGTKPVKLKYRSAQAPHGSSPHGHGFIPWLIGAGAGILALTGLGWLFTHKDLP</sequence>
<reference evidence="1 2" key="3">
    <citation type="journal article" date="2020" name="Int. J. Syst. Evol. Microbiol.">
        <title>Corynebacterium silvaticum sp. nov., a unique group of NTTB corynebacteria in wild boar and roe deer.</title>
        <authorList>
            <person name="Dangel A."/>
            <person name="Berger A."/>
            <person name="Rau J."/>
            <person name="Eisenberg T."/>
            <person name="Kampfer P."/>
            <person name="Margos G."/>
            <person name="Contzen M."/>
            <person name="Busse H.J."/>
            <person name="Konrad R."/>
            <person name="Peters M."/>
            <person name="Sting R."/>
            <person name="Sing A."/>
        </authorList>
    </citation>
    <scope>NUCLEOTIDE SEQUENCE [LARGE SCALE GENOMIC DNA]</scope>
    <source>
        <strain evidence="1 2">PO100/5</strain>
    </source>
</reference>
<reference evidence="1 2" key="2">
    <citation type="journal article" date="2020" name="Antonie Van Leeuwenhoek">
        <title>Phylogenomic characterisation of a novel corynebacterial species pathogenic to animals.</title>
        <authorList>
            <person name="Moller J."/>
            <person name="Musella L."/>
            <person name="Melnikov V."/>
            <person name="Geissdorfer W."/>
            <person name="Burkovski A."/>
            <person name="Sangal V."/>
        </authorList>
    </citation>
    <scope>NUCLEOTIDE SEQUENCE [LARGE SCALE GENOMIC DNA]</scope>
    <source>
        <strain evidence="1 2">PO100/5</strain>
    </source>
</reference>
<accession>A0ACD4PYU6</accession>
<organism evidence="1 2">
    <name type="scientific">Corynebacterium silvaticum</name>
    <dbReference type="NCBI Taxonomy" id="2320431"/>
    <lineage>
        <taxon>Bacteria</taxon>
        <taxon>Bacillati</taxon>
        <taxon>Actinomycetota</taxon>
        <taxon>Actinomycetes</taxon>
        <taxon>Mycobacteriales</taxon>
        <taxon>Corynebacteriaceae</taxon>
        <taxon>Corynebacterium</taxon>
    </lineage>
</organism>
<evidence type="ECO:0000313" key="2">
    <source>
        <dbReference type="Proteomes" id="UP000195652"/>
    </source>
</evidence>
<proteinExistence type="predicted"/>
<protein>
    <submittedName>
        <fullName evidence="1">Uncharacterized protein</fullName>
    </submittedName>
</protein>
<reference evidence="1 2" key="1">
    <citation type="journal article" date="2014" name="BMC Vet. Res.">
        <title>First report of Corynebacterium pseudotuberculosis from caseous lymphadenitis lesions in Black Alentejano pig (Sus scrofa domesticus).</title>
        <authorList>
            <person name="Oliveira M."/>
            <person name="Barroco C."/>
            <person name="Mottola C."/>
            <person name="Santos R."/>
            <person name="Lemsaddek A."/>
            <person name="Tavares L."/>
            <person name="Semedo-Lemsaddek T."/>
        </authorList>
    </citation>
    <scope>NUCLEOTIDE SEQUENCE [LARGE SCALE GENOMIC DNA]</scope>
    <source>
        <strain evidence="1 2">PO100/5</strain>
    </source>
</reference>